<protein>
    <recommendedName>
        <fullName evidence="1">DUF6589 domain-containing protein</fullName>
    </recommendedName>
</protein>
<feature type="domain" description="DUF6589" evidence="1">
    <location>
        <begin position="276"/>
        <end position="676"/>
    </location>
</feature>
<organism evidence="2 3">
    <name type="scientific">Grifola frondosa</name>
    <name type="common">Maitake</name>
    <name type="synonym">Polyporus frondosus</name>
    <dbReference type="NCBI Taxonomy" id="5627"/>
    <lineage>
        <taxon>Eukaryota</taxon>
        <taxon>Fungi</taxon>
        <taxon>Dikarya</taxon>
        <taxon>Basidiomycota</taxon>
        <taxon>Agaricomycotina</taxon>
        <taxon>Agaricomycetes</taxon>
        <taxon>Polyporales</taxon>
        <taxon>Grifolaceae</taxon>
        <taxon>Grifola</taxon>
    </lineage>
</organism>
<name>A0A1C7ML88_GRIFR</name>
<reference evidence="2 3" key="1">
    <citation type="submission" date="2016-03" db="EMBL/GenBank/DDBJ databases">
        <title>Whole genome sequencing of Grifola frondosa 9006-11.</title>
        <authorList>
            <person name="Min B."/>
            <person name="Park H."/>
            <person name="Kim J.-G."/>
            <person name="Cho H."/>
            <person name="Oh Y.-L."/>
            <person name="Kong W.-S."/>
            <person name="Choi I.-G."/>
        </authorList>
    </citation>
    <scope>NUCLEOTIDE SEQUENCE [LARGE SCALE GENOMIC DNA]</scope>
    <source>
        <strain evidence="2 3">9006-11</strain>
    </source>
</reference>
<dbReference type="Proteomes" id="UP000092993">
    <property type="component" value="Unassembled WGS sequence"/>
</dbReference>
<evidence type="ECO:0000313" key="3">
    <source>
        <dbReference type="Proteomes" id="UP000092993"/>
    </source>
</evidence>
<keyword evidence="3" id="KW-1185">Reference proteome</keyword>
<comment type="caution">
    <text evidence="2">The sequence shown here is derived from an EMBL/GenBank/DDBJ whole genome shotgun (WGS) entry which is preliminary data.</text>
</comment>
<dbReference type="InterPro" id="IPR046496">
    <property type="entry name" value="DUF6589"/>
</dbReference>
<dbReference type="AlphaFoldDB" id="A0A1C7ML88"/>
<evidence type="ECO:0000313" key="2">
    <source>
        <dbReference type="EMBL" id="OBZ77632.1"/>
    </source>
</evidence>
<accession>A0A1C7ML88</accession>
<dbReference type="OMA" id="IELCHAM"/>
<proteinExistence type="predicted"/>
<dbReference type="STRING" id="5627.A0A1C7ML88"/>
<sequence>MDIAKMALRRDITELAKVKHGFHFNASKAAASYLEGSFMHEAAEKMKTSSPTLWDFVHSLLDANDSRRRTTPNIDSDVEMELEDREMDLGDFARNATLLTIKTVITISIFLQSTNERCNYLQSILGIFYHSTSVPEKVIETLAHAGLSISLSLIHNAISSLSRGASAKIKSTMRSLTASFAYDNFDINFKTAQPTLEHQLTFVSATSATAIPLFGVDDPSVLRCSEAFWLQDPLNPELTGGASAQSGMDDTRGIFRDLMRDDAKKAREARLSPWLMRFAWHIHDILVKHGEHFGHLEKELEEPEPIDVIPLHKTSQVPCRAMKIKQSTTDGNIQVLDSLFQQGGIGESGGKGFAAEYGDVDMSEWVIFVHGDLLTKERIDSVQESRAIEDSPKRRFQYVVFLPGLFHYKIACADAFWRTWAQPKEARTDVNSLYEHVGILRPDETGKFVSNPGFRRVHDVIHHDAWGSMLDCWRLEAEARNPEWTSLKIFSESKPSWDLITEMSESIVTKYVATTPKLSDLRDEPMQERDEQFENQCLWNRDELLYIELCHAMNAGDIGRVEASFIPWTYIFKATGKHKYASQILRFMKDLRDKYPTELRKIIRMNWLINPTGKLHACRGIDWLVERNNLYTKVIHAGGSSNKTIEHIIKESVLIEMYRECHTTIENGFISNTAQSVTHLPTWSKHYEN</sequence>
<gene>
    <name evidence="2" type="ORF">A0H81_02890</name>
</gene>
<dbReference type="OrthoDB" id="4743193at2759"/>
<dbReference type="Pfam" id="PF20231">
    <property type="entry name" value="DUF6589"/>
    <property type="match status" value="1"/>
</dbReference>
<evidence type="ECO:0000259" key="1">
    <source>
        <dbReference type="Pfam" id="PF20231"/>
    </source>
</evidence>
<dbReference type="EMBL" id="LUGG01000002">
    <property type="protein sequence ID" value="OBZ77632.1"/>
    <property type="molecule type" value="Genomic_DNA"/>
</dbReference>